<dbReference type="Proteomes" id="UP000681722">
    <property type="component" value="Unassembled WGS sequence"/>
</dbReference>
<gene>
    <name evidence="2" type="ORF">GPM918_LOCUS29153</name>
    <name evidence="3" type="ORF">SRO942_LOCUS29716</name>
</gene>
<dbReference type="EMBL" id="CAJOBC010044254">
    <property type="protein sequence ID" value="CAF4154848.1"/>
    <property type="molecule type" value="Genomic_DNA"/>
</dbReference>
<dbReference type="Proteomes" id="UP000663829">
    <property type="component" value="Unassembled WGS sequence"/>
</dbReference>
<evidence type="ECO:0000313" key="2">
    <source>
        <dbReference type="EMBL" id="CAF1314359.1"/>
    </source>
</evidence>
<sequence>MPLLYHLFCLLLISRITTTVSDTCRQASPVSGHGAMYRVDSSCSYSFSGSYMYYCFPNVTFNQVIVDQGYISLGIYNRFNGVSLDIGLFYENDIKRWLGFVHDARGWQFGNMMIDPTTYPCIYLVVYIADDKIIQRVQAGTMEQQAQYELSSFDPNLNLTQLDQLGFYRFDSILQERFENLKSGSKMLNVEMKDWVLYLNNTDWVAAEPPYIASNISGPCCTQDEINTVNVYNQPQQWSQSNISISYI</sequence>
<feature type="signal peptide" evidence="1">
    <location>
        <begin position="1"/>
        <end position="21"/>
    </location>
</feature>
<feature type="chain" id="PRO_5036227302" evidence="1">
    <location>
        <begin position="22"/>
        <end position="248"/>
    </location>
</feature>
<accession>A0A815EG88</accession>
<reference evidence="2" key="1">
    <citation type="submission" date="2021-02" db="EMBL/GenBank/DDBJ databases">
        <authorList>
            <person name="Nowell W R."/>
        </authorList>
    </citation>
    <scope>NUCLEOTIDE SEQUENCE</scope>
</reference>
<dbReference type="AlphaFoldDB" id="A0A815EG88"/>
<name>A0A815EG88_9BILA</name>
<keyword evidence="4" id="KW-1185">Reference proteome</keyword>
<keyword evidence="1" id="KW-0732">Signal</keyword>
<evidence type="ECO:0000256" key="1">
    <source>
        <dbReference type="SAM" id="SignalP"/>
    </source>
</evidence>
<organism evidence="2 4">
    <name type="scientific">Didymodactylos carnosus</name>
    <dbReference type="NCBI Taxonomy" id="1234261"/>
    <lineage>
        <taxon>Eukaryota</taxon>
        <taxon>Metazoa</taxon>
        <taxon>Spiralia</taxon>
        <taxon>Gnathifera</taxon>
        <taxon>Rotifera</taxon>
        <taxon>Eurotatoria</taxon>
        <taxon>Bdelloidea</taxon>
        <taxon>Philodinida</taxon>
        <taxon>Philodinidae</taxon>
        <taxon>Didymodactylos</taxon>
    </lineage>
</organism>
<comment type="caution">
    <text evidence="2">The sequence shown here is derived from an EMBL/GenBank/DDBJ whole genome shotgun (WGS) entry which is preliminary data.</text>
</comment>
<proteinExistence type="predicted"/>
<dbReference type="EMBL" id="CAJNOQ010013091">
    <property type="protein sequence ID" value="CAF1314359.1"/>
    <property type="molecule type" value="Genomic_DNA"/>
</dbReference>
<protein>
    <submittedName>
        <fullName evidence="2">Uncharacterized protein</fullName>
    </submittedName>
</protein>
<evidence type="ECO:0000313" key="3">
    <source>
        <dbReference type="EMBL" id="CAF4154848.1"/>
    </source>
</evidence>
<dbReference type="OrthoDB" id="9975494at2759"/>
<evidence type="ECO:0000313" key="4">
    <source>
        <dbReference type="Proteomes" id="UP000663829"/>
    </source>
</evidence>